<evidence type="ECO:0000313" key="2">
    <source>
        <dbReference type="Proteomes" id="UP000051324"/>
    </source>
</evidence>
<keyword evidence="2" id="KW-1185">Reference proteome</keyword>
<dbReference type="Proteomes" id="UP000051324">
    <property type="component" value="Unassembled WGS sequence"/>
</dbReference>
<gene>
    <name evidence="1" type="ORF">FC32_GL001827</name>
</gene>
<organism evidence="1 2">
    <name type="scientific">Ligilactobacillus apodemi DSM 16634 = JCM 16172</name>
    <dbReference type="NCBI Taxonomy" id="1423724"/>
    <lineage>
        <taxon>Bacteria</taxon>
        <taxon>Bacillati</taxon>
        <taxon>Bacillota</taxon>
        <taxon>Bacilli</taxon>
        <taxon>Lactobacillales</taxon>
        <taxon>Lactobacillaceae</taxon>
        <taxon>Ligilactobacillus</taxon>
    </lineage>
</organism>
<evidence type="ECO:0008006" key="3">
    <source>
        <dbReference type="Google" id="ProtNLM"/>
    </source>
</evidence>
<dbReference type="STRING" id="1423724.FC32_GL001827"/>
<dbReference type="AlphaFoldDB" id="A0A0R1U7I5"/>
<dbReference type="PATRIC" id="fig|1423724.4.peg.1904"/>
<name>A0A0R1U7I5_9LACO</name>
<protein>
    <recommendedName>
        <fullName evidence="3">DUF2187 domain-containing protein</fullName>
    </recommendedName>
</protein>
<evidence type="ECO:0000313" key="1">
    <source>
        <dbReference type="EMBL" id="KRL87208.1"/>
    </source>
</evidence>
<comment type="caution">
    <text evidence="1">The sequence shown here is derived from an EMBL/GenBank/DDBJ whole genome shotgun (WGS) entry which is preliminary data.</text>
</comment>
<reference evidence="1 2" key="1">
    <citation type="journal article" date="2015" name="Genome Announc.">
        <title>Expanding the biotechnology potential of lactobacilli through comparative genomics of 213 strains and associated genera.</title>
        <authorList>
            <person name="Sun Z."/>
            <person name="Harris H.M."/>
            <person name="McCann A."/>
            <person name="Guo C."/>
            <person name="Argimon S."/>
            <person name="Zhang W."/>
            <person name="Yang X."/>
            <person name="Jeffery I.B."/>
            <person name="Cooney J.C."/>
            <person name="Kagawa T.F."/>
            <person name="Liu W."/>
            <person name="Song Y."/>
            <person name="Salvetti E."/>
            <person name="Wrobel A."/>
            <person name="Rasinkangas P."/>
            <person name="Parkhill J."/>
            <person name="Rea M.C."/>
            <person name="O'Sullivan O."/>
            <person name="Ritari J."/>
            <person name="Douillard F.P."/>
            <person name="Paul Ross R."/>
            <person name="Yang R."/>
            <person name="Briner A.E."/>
            <person name="Felis G.E."/>
            <person name="de Vos W.M."/>
            <person name="Barrangou R."/>
            <person name="Klaenhammer T.R."/>
            <person name="Caufield P.W."/>
            <person name="Cui Y."/>
            <person name="Zhang H."/>
            <person name="O'Toole P.W."/>
        </authorList>
    </citation>
    <scope>NUCLEOTIDE SEQUENCE [LARGE SCALE GENOMIC DNA]</scope>
    <source>
        <strain evidence="1 2">DSM 16634</strain>
    </source>
</reference>
<sequence length="85" mass="10024">MDKMEKRKVRRTEEKFEVSAEGKPYVKGTHVEFTYKRHKFTGIIEKQLRNSAIIVFDPEFADSYIALELKQRIVISYAKMKIIVA</sequence>
<proteinExistence type="predicted"/>
<dbReference type="eggNOG" id="ENOG502ZU19">
    <property type="taxonomic scope" value="Bacteria"/>
</dbReference>
<accession>A0A0R1U7I5</accession>
<dbReference type="EMBL" id="AZFT01000006">
    <property type="protein sequence ID" value="KRL87208.1"/>
    <property type="molecule type" value="Genomic_DNA"/>
</dbReference>